<dbReference type="RefSeq" id="WP_177221918.1">
    <property type="nucleotide sequence ID" value="NZ_FOZV01000013.1"/>
</dbReference>
<dbReference type="InterPro" id="IPR023346">
    <property type="entry name" value="Lysozyme-like_dom_sf"/>
</dbReference>
<dbReference type="Gene3D" id="1.10.530.10">
    <property type="match status" value="1"/>
</dbReference>
<dbReference type="PANTHER" id="PTHR37423:SF2">
    <property type="entry name" value="MEMBRANE-BOUND LYTIC MUREIN TRANSGLYCOSYLASE C"/>
    <property type="match status" value="1"/>
</dbReference>
<evidence type="ECO:0000256" key="2">
    <source>
        <dbReference type="ARBA" id="ARBA00009387"/>
    </source>
</evidence>
<dbReference type="InterPro" id="IPR008258">
    <property type="entry name" value="Transglycosylase_SLT_dom_1"/>
</dbReference>
<dbReference type="CDD" id="cd00254">
    <property type="entry name" value="LT-like"/>
    <property type="match status" value="1"/>
</dbReference>
<protein>
    <submittedName>
        <fullName evidence="4">Transglycosylase SLT domain-containing protein</fullName>
    </submittedName>
</protein>
<dbReference type="Proteomes" id="UP000198788">
    <property type="component" value="Unassembled WGS sequence"/>
</dbReference>
<comment type="similarity">
    <text evidence="2">Belongs to the virb1 family.</text>
</comment>
<proteinExistence type="inferred from homology"/>
<dbReference type="STRING" id="871741.SAMN05192570_0191"/>
<comment type="similarity">
    <text evidence="1">Belongs to the transglycosylase Slt family.</text>
</comment>
<organism evidence="4 5">
    <name type="scientific">Brevundimonas viscosa</name>
    <dbReference type="NCBI Taxonomy" id="871741"/>
    <lineage>
        <taxon>Bacteria</taxon>
        <taxon>Pseudomonadati</taxon>
        <taxon>Pseudomonadota</taxon>
        <taxon>Alphaproteobacteria</taxon>
        <taxon>Caulobacterales</taxon>
        <taxon>Caulobacteraceae</taxon>
        <taxon>Brevundimonas</taxon>
    </lineage>
</organism>
<evidence type="ECO:0000259" key="3">
    <source>
        <dbReference type="Pfam" id="PF01464"/>
    </source>
</evidence>
<dbReference type="Pfam" id="PF01464">
    <property type="entry name" value="SLT"/>
    <property type="match status" value="1"/>
</dbReference>
<evidence type="ECO:0000313" key="5">
    <source>
        <dbReference type="Proteomes" id="UP000198788"/>
    </source>
</evidence>
<dbReference type="PANTHER" id="PTHR37423">
    <property type="entry name" value="SOLUBLE LYTIC MUREIN TRANSGLYCOSYLASE-RELATED"/>
    <property type="match status" value="1"/>
</dbReference>
<dbReference type="AlphaFoldDB" id="A0A1I6TN15"/>
<dbReference type="EMBL" id="FOZV01000013">
    <property type="protein sequence ID" value="SFS90633.1"/>
    <property type="molecule type" value="Genomic_DNA"/>
</dbReference>
<dbReference type="SUPFAM" id="SSF53955">
    <property type="entry name" value="Lysozyme-like"/>
    <property type="match status" value="1"/>
</dbReference>
<sequence>MVSLGRLALIALALDPAAVRTPPVDWARAGGELFVEEPTPAPVDEPGAPPEAEPAVLGAPVQPFAQDVERAAHRHGLDPKLLHALVIVESAYRRDAVSLAGAAGLTQLMPATAADLGVRDRFDVEENLSGGADYLARQLLRFGDLRLALAAYNAGPGRVARLGRVPDIDETRDYVASVIDCYLALAAGRRARTARECRAHEGDR</sequence>
<feature type="domain" description="Transglycosylase SLT" evidence="3">
    <location>
        <begin position="69"/>
        <end position="164"/>
    </location>
</feature>
<evidence type="ECO:0000256" key="1">
    <source>
        <dbReference type="ARBA" id="ARBA00007734"/>
    </source>
</evidence>
<reference evidence="5" key="1">
    <citation type="submission" date="2016-10" db="EMBL/GenBank/DDBJ databases">
        <authorList>
            <person name="Varghese N."/>
            <person name="Submissions S."/>
        </authorList>
    </citation>
    <scope>NUCLEOTIDE SEQUENCE [LARGE SCALE GENOMIC DNA]</scope>
    <source>
        <strain evidence="5">CGMCC 1.10683</strain>
    </source>
</reference>
<accession>A0A1I6TN15</accession>
<evidence type="ECO:0000313" key="4">
    <source>
        <dbReference type="EMBL" id="SFS90633.1"/>
    </source>
</evidence>
<name>A0A1I6TN15_9CAUL</name>
<keyword evidence="5" id="KW-1185">Reference proteome</keyword>
<gene>
    <name evidence="4" type="ORF">SAMN05192570_0191</name>
</gene>